<comment type="subcellular location">
    <subcellularLocation>
        <location evidence="1">Secreted</location>
        <location evidence="1">Cell wall</location>
        <topology evidence="1">Peptidoglycan-anchor</topology>
    </subcellularLocation>
</comment>
<dbReference type="InterPro" id="IPR019931">
    <property type="entry name" value="LPXTG_anchor"/>
</dbReference>
<keyword evidence="5" id="KW-0572">Peptidoglycan-anchor</keyword>
<keyword evidence="7" id="KW-0472">Membrane</keyword>
<feature type="transmembrane region" description="Helical" evidence="7">
    <location>
        <begin position="200"/>
        <end position="221"/>
    </location>
</feature>
<comment type="caution">
    <text evidence="10">The sequence shown here is derived from an EMBL/GenBank/DDBJ whole genome shotgun (WGS) entry which is preliminary data.</text>
</comment>
<evidence type="ECO:0000256" key="2">
    <source>
        <dbReference type="ARBA" id="ARBA00022512"/>
    </source>
</evidence>
<accession>A0ABU9XKA2</accession>
<keyword evidence="3" id="KW-0964">Secreted</keyword>
<dbReference type="Pfam" id="PF00746">
    <property type="entry name" value="Gram_pos_anchor"/>
    <property type="match status" value="1"/>
</dbReference>
<evidence type="ECO:0000256" key="6">
    <source>
        <dbReference type="SAM" id="MobiDB-lite"/>
    </source>
</evidence>
<keyword evidence="7" id="KW-1133">Transmembrane helix</keyword>
<evidence type="ECO:0000256" key="5">
    <source>
        <dbReference type="ARBA" id="ARBA00023088"/>
    </source>
</evidence>
<evidence type="ECO:0000313" key="11">
    <source>
        <dbReference type="Proteomes" id="UP001444625"/>
    </source>
</evidence>
<dbReference type="EMBL" id="JBDIML010000006">
    <property type="protein sequence ID" value="MEN2768719.1"/>
    <property type="molecule type" value="Genomic_DNA"/>
</dbReference>
<keyword evidence="4 8" id="KW-0732">Signal</keyword>
<feature type="region of interest" description="Disordered" evidence="6">
    <location>
        <begin position="150"/>
        <end position="192"/>
    </location>
</feature>
<feature type="compositionally biased region" description="Acidic residues" evidence="6">
    <location>
        <begin position="152"/>
        <end position="176"/>
    </location>
</feature>
<organism evidence="10 11">
    <name type="scientific">Ornithinibacillus xuwenensis</name>
    <dbReference type="NCBI Taxonomy" id="3144668"/>
    <lineage>
        <taxon>Bacteria</taxon>
        <taxon>Bacillati</taxon>
        <taxon>Bacillota</taxon>
        <taxon>Bacilli</taxon>
        <taxon>Bacillales</taxon>
        <taxon>Bacillaceae</taxon>
        <taxon>Ornithinibacillus</taxon>
    </lineage>
</organism>
<keyword evidence="7" id="KW-0812">Transmembrane</keyword>
<dbReference type="NCBIfam" id="TIGR01167">
    <property type="entry name" value="LPXTG_anchor"/>
    <property type="match status" value="1"/>
</dbReference>
<dbReference type="Pfam" id="PF12389">
    <property type="entry name" value="Peptidase_M73"/>
    <property type="match status" value="1"/>
</dbReference>
<feature type="signal peptide" evidence="8">
    <location>
        <begin position="1"/>
        <end position="24"/>
    </location>
</feature>
<evidence type="ECO:0000256" key="4">
    <source>
        <dbReference type="ARBA" id="ARBA00022729"/>
    </source>
</evidence>
<evidence type="ECO:0000256" key="3">
    <source>
        <dbReference type="ARBA" id="ARBA00022525"/>
    </source>
</evidence>
<evidence type="ECO:0000256" key="7">
    <source>
        <dbReference type="SAM" id="Phobius"/>
    </source>
</evidence>
<evidence type="ECO:0000256" key="8">
    <source>
        <dbReference type="SAM" id="SignalP"/>
    </source>
</evidence>
<dbReference type="RefSeq" id="WP_345826213.1">
    <property type="nucleotide sequence ID" value="NZ_JBDIML010000006.1"/>
</dbReference>
<dbReference type="Proteomes" id="UP001444625">
    <property type="component" value="Unassembled WGS sequence"/>
</dbReference>
<evidence type="ECO:0000256" key="1">
    <source>
        <dbReference type="ARBA" id="ARBA00004168"/>
    </source>
</evidence>
<keyword evidence="11" id="KW-1185">Reference proteome</keyword>
<reference evidence="10 11" key="1">
    <citation type="submission" date="2024-05" db="EMBL/GenBank/DDBJ databases">
        <authorList>
            <person name="Haq I."/>
            <person name="Ullah Z."/>
            <person name="Ahmad R."/>
            <person name="Li M."/>
            <person name="Tong Y."/>
        </authorList>
    </citation>
    <scope>NUCLEOTIDE SEQUENCE [LARGE SCALE GENOMIC DNA]</scope>
    <source>
        <strain evidence="10 11">16A2E</strain>
    </source>
</reference>
<dbReference type="InterPro" id="IPR022121">
    <property type="entry name" value="Peptidase_M73_camelysin"/>
</dbReference>
<name>A0ABU9XKA2_9BACI</name>
<proteinExistence type="predicted"/>
<sequence>MRKALLFSIAFILTAFISYPSVSAESDNSMLAEIDIGIQPDDVLFDIDNMKPGDWAPRTITVQNIGKMNLDYSMHVKNNGSTKLFNELMLEITDSSQTIYSGKIADFDNLPLRSLKSSTEEDLEITVRFPEHLGNEYQGLDSSFTFIFTAEGTEDPGGDNPGEEDPDDGSDTDDKDYEGVDGSVDSGDGGSELPDTATNMFNFLFIGGILIISGGLIALLARRNKLEI</sequence>
<feature type="chain" id="PRO_5046199033" evidence="8">
    <location>
        <begin position="25"/>
        <end position="228"/>
    </location>
</feature>
<feature type="domain" description="Gram-positive cocci surface proteins LPxTG" evidence="9">
    <location>
        <begin position="190"/>
        <end position="225"/>
    </location>
</feature>
<keyword evidence="2" id="KW-0134">Cell wall</keyword>
<evidence type="ECO:0000313" key="10">
    <source>
        <dbReference type="EMBL" id="MEN2768719.1"/>
    </source>
</evidence>
<gene>
    <name evidence="10" type="ORF">ABC228_16160</name>
</gene>
<evidence type="ECO:0000259" key="9">
    <source>
        <dbReference type="Pfam" id="PF00746"/>
    </source>
</evidence>
<protein>
    <submittedName>
        <fullName evidence="10">TasA family protein</fullName>
    </submittedName>
</protein>